<comment type="caution">
    <text evidence="1">The sequence shown here is derived from an EMBL/GenBank/DDBJ whole genome shotgun (WGS) entry which is preliminary data.</text>
</comment>
<name>A0ABD2PZY5_9PLAT</name>
<proteinExistence type="predicted"/>
<protein>
    <submittedName>
        <fullName evidence="1">Cytoplasmic FMR1-interacting protein 2</fullName>
    </submittedName>
</protein>
<dbReference type="PRINTS" id="PR01698">
    <property type="entry name" value="CYTOFMRPINTP"/>
</dbReference>
<sequence length="506" mass="58810">MVGPSSSQLYLVRAMIELMLEQFSGKGSSRKDLDANTLQILDTFLKQSFYWPYLLDFSGTLVKCCDLSQLWYREFFLEITNGARIQFPIEMSLPWILTDHILKTQHAGFIECLLYPLDLYNDAAQCALNRFKRRFLYDEIEAEANLVFDQLVYKLSDQIFRHYKQTAASVLLEKRFRAEAQRVERKEAYPGPARYSAALLKQKHVQLLGRNVDLSLLLAQRMNKAVFKSLEYALQRFTSGDLTGIVELELGLECNRLCHRMLSEHLKLDDFDSLLEEANGKVVSPMAKSTVHIFWEIRYDLVKNYCYNDATCRFVPSKMPLEEVVQRAVPETVEPLYMWGSKSLNSCWEAICRLYRGFFGTPHLRAMCRILGYQGLFVITTELQKILKLLLTQTLHLYVTDLQKLMPMNISVPVNCQNNSQMIFAFYLQQLKPMRYETNLRMRTHQCLREVGNMMLLMMHLEKCLTMEDLADMFHAGPFIGQFPQILIPPISPKEGILTFTKHKIT</sequence>
<reference evidence="1 2" key="1">
    <citation type="submission" date="2024-11" db="EMBL/GenBank/DDBJ databases">
        <title>Adaptive evolution of stress response genes in parasites aligns with host niche diversity.</title>
        <authorList>
            <person name="Hahn C."/>
            <person name="Resl P."/>
        </authorList>
    </citation>
    <scope>NUCLEOTIDE SEQUENCE [LARGE SCALE GENOMIC DNA]</scope>
    <source>
        <strain evidence="1">EGGRZ-B1_66</strain>
        <tissue evidence="1">Body</tissue>
    </source>
</reference>
<evidence type="ECO:0000313" key="2">
    <source>
        <dbReference type="Proteomes" id="UP001626550"/>
    </source>
</evidence>
<accession>A0ABD2PZY5</accession>
<dbReference type="InterPro" id="IPR008081">
    <property type="entry name" value="Cytoplasmic_FMR1-int"/>
</dbReference>
<dbReference type="Proteomes" id="UP001626550">
    <property type="component" value="Unassembled WGS sequence"/>
</dbReference>
<dbReference type="EMBL" id="JBJKFK010001492">
    <property type="protein sequence ID" value="KAL3312959.1"/>
    <property type="molecule type" value="Genomic_DNA"/>
</dbReference>
<dbReference type="PANTHER" id="PTHR12195">
    <property type="entry name" value="CYTOPLASMIC FMR1-INTERACTING PROTEIN-RELATED"/>
    <property type="match status" value="1"/>
</dbReference>
<dbReference type="AlphaFoldDB" id="A0ABD2PZY5"/>
<keyword evidence="2" id="KW-1185">Reference proteome</keyword>
<evidence type="ECO:0000313" key="1">
    <source>
        <dbReference type="EMBL" id="KAL3312959.1"/>
    </source>
</evidence>
<dbReference type="PIRSF" id="PIRSF008153">
    <property type="entry name" value="FMR1_interacting"/>
    <property type="match status" value="1"/>
</dbReference>
<gene>
    <name evidence="1" type="primary">CYFIP2_2</name>
    <name evidence="1" type="ORF">Ciccas_008445</name>
</gene>
<dbReference type="Pfam" id="PF05994">
    <property type="entry name" value="FragX_IP"/>
    <property type="match status" value="1"/>
</dbReference>
<organism evidence="1 2">
    <name type="scientific">Cichlidogyrus casuarinus</name>
    <dbReference type="NCBI Taxonomy" id="1844966"/>
    <lineage>
        <taxon>Eukaryota</taxon>
        <taxon>Metazoa</taxon>
        <taxon>Spiralia</taxon>
        <taxon>Lophotrochozoa</taxon>
        <taxon>Platyhelminthes</taxon>
        <taxon>Monogenea</taxon>
        <taxon>Monopisthocotylea</taxon>
        <taxon>Dactylogyridea</taxon>
        <taxon>Ancyrocephalidae</taxon>
        <taxon>Cichlidogyrus</taxon>
    </lineage>
</organism>